<sequence length="167" mass="17781">METGGAWVLVAADGVGPESEALATEDDSDPLLSVAQDSQEPGEVIVVLAADGMVPDSQEVAADGVALDSQEPDEGITPELPDSMEVVPDSLPPRAFVCGRCGLVHEDREAWNHAHSRFHPCPSCGLIHADYSISAMLGRIKVDCEIFMEQYKGLLSNDANASVRSMF</sequence>
<reference evidence="1" key="1">
    <citation type="submission" date="2020-05" db="EMBL/GenBank/DDBJ databases">
        <title>WGS assembly of Panicum virgatum.</title>
        <authorList>
            <person name="Lovell J.T."/>
            <person name="Jenkins J."/>
            <person name="Shu S."/>
            <person name="Juenger T.E."/>
            <person name="Schmutz J."/>
        </authorList>
    </citation>
    <scope>NUCLEOTIDE SEQUENCE</scope>
    <source>
        <strain evidence="1">AP13</strain>
    </source>
</reference>
<organism evidence="1 2">
    <name type="scientific">Panicum virgatum</name>
    <name type="common">Blackwell switchgrass</name>
    <dbReference type="NCBI Taxonomy" id="38727"/>
    <lineage>
        <taxon>Eukaryota</taxon>
        <taxon>Viridiplantae</taxon>
        <taxon>Streptophyta</taxon>
        <taxon>Embryophyta</taxon>
        <taxon>Tracheophyta</taxon>
        <taxon>Spermatophyta</taxon>
        <taxon>Magnoliopsida</taxon>
        <taxon>Liliopsida</taxon>
        <taxon>Poales</taxon>
        <taxon>Poaceae</taxon>
        <taxon>PACMAD clade</taxon>
        <taxon>Panicoideae</taxon>
        <taxon>Panicodae</taxon>
        <taxon>Paniceae</taxon>
        <taxon>Panicinae</taxon>
        <taxon>Panicum</taxon>
        <taxon>Panicum sect. Hiantes</taxon>
    </lineage>
</organism>
<gene>
    <name evidence="1" type="ORF">PVAP13_3KG430003</name>
</gene>
<dbReference type="Proteomes" id="UP000823388">
    <property type="component" value="Chromosome 3K"/>
</dbReference>
<evidence type="ECO:0000313" key="1">
    <source>
        <dbReference type="EMBL" id="KAG2629444.1"/>
    </source>
</evidence>
<keyword evidence="2" id="KW-1185">Reference proteome</keyword>
<dbReference type="EMBL" id="CM029041">
    <property type="protein sequence ID" value="KAG2629444.1"/>
    <property type="molecule type" value="Genomic_DNA"/>
</dbReference>
<protein>
    <submittedName>
        <fullName evidence="1">Uncharacterized protein</fullName>
    </submittedName>
</protein>
<proteinExistence type="predicted"/>
<comment type="caution">
    <text evidence="1">The sequence shown here is derived from an EMBL/GenBank/DDBJ whole genome shotgun (WGS) entry which is preliminary data.</text>
</comment>
<evidence type="ECO:0000313" key="2">
    <source>
        <dbReference type="Proteomes" id="UP000823388"/>
    </source>
</evidence>
<accession>A0A8T0V7X5</accession>
<dbReference type="AlphaFoldDB" id="A0A8T0V7X5"/>
<name>A0A8T0V7X5_PANVG</name>